<protein>
    <submittedName>
        <fullName evidence="1">Uncharacterized protein</fullName>
    </submittedName>
</protein>
<dbReference type="EMBL" id="PCTA01000017">
    <property type="protein sequence ID" value="PIP61701.1"/>
    <property type="molecule type" value="Genomic_DNA"/>
</dbReference>
<accession>A0A2H0BVP4</accession>
<dbReference type="Proteomes" id="UP000231246">
    <property type="component" value="Unassembled WGS sequence"/>
</dbReference>
<evidence type="ECO:0000313" key="1">
    <source>
        <dbReference type="EMBL" id="PIP61701.1"/>
    </source>
</evidence>
<evidence type="ECO:0000313" key="2">
    <source>
        <dbReference type="Proteomes" id="UP000231246"/>
    </source>
</evidence>
<gene>
    <name evidence="1" type="ORF">COW99_02370</name>
</gene>
<name>A0A2H0BVP4_9BACT</name>
<sequence>MQYIPETDGIEYVFINKYSNIQAVTNNKEIVQNFSITTTDKNFNPIIITPSGNKIRLGRDHFSDNVNEPYDVQVCLGARRIYYYEVHYEGNPGKYQTYALGVNDSGIMNFDEKSFMKLSRYYCIPEESDEKPGINTDGQKKLLKAFRTKSIINTYQETFRFTDMYTGFWGIGADQDAIRVLHNK</sequence>
<organism evidence="1 2">
    <name type="scientific">Candidatus Roizmanbacteria bacterium CG22_combo_CG10-13_8_21_14_all_38_20</name>
    <dbReference type="NCBI Taxonomy" id="1974862"/>
    <lineage>
        <taxon>Bacteria</taxon>
        <taxon>Candidatus Roizmaniibacteriota</taxon>
    </lineage>
</organism>
<reference evidence="1 2" key="1">
    <citation type="submission" date="2017-09" db="EMBL/GenBank/DDBJ databases">
        <title>Depth-based differentiation of microbial function through sediment-hosted aquifers and enrichment of novel symbionts in the deep terrestrial subsurface.</title>
        <authorList>
            <person name="Probst A.J."/>
            <person name="Ladd B."/>
            <person name="Jarett J.K."/>
            <person name="Geller-Mcgrath D.E."/>
            <person name="Sieber C.M."/>
            <person name="Emerson J.B."/>
            <person name="Anantharaman K."/>
            <person name="Thomas B.C."/>
            <person name="Malmstrom R."/>
            <person name="Stieglmeier M."/>
            <person name="Klingl A."/>
            <person name="Woyke T."/>
            <person name="Ryan C.M."/>
            <person name="Banfield J.F."/>
        </authorList>
    </citation>
    <scope>NUCLEOTIDE SEQUENCE [LARGE SCALE GENOMIC DNA]</scope>
    <source>
        <strain evidence="1">CG22_combo_CG10-13_8_21_14_all_38_20</strain>
    </source>
</reference>
<dbReference type="NCBIfam" id="NF043066">
    <property type="entry name" value="ETEC_3214_dom"/>
    <property type="match status" value="1"/>
</dbReference>
<dbReference type="InterPro" id="IPR050010">
    <property type="entry name" value="ETEC_3214_dom"/>
</dbReference>
<proteinExistence type="predicted"/>
<dbReference type="AlphaFoldDB" id="A0A2H0BVP4"/>
<comment type="caution">
    <text evidence="1">The sequence shown here is derived from an EMBL/GenBank/DDBJ whole genome shotgun (WGS) entry which is preliminary data.</text>
</comment>